<dbReference type="OrthoDB" id="348976at2759"/>
<organism evidence="1">
    <name type="scientific">Cladocopium goreaui</name>
    <dbReference type="NCBI Taxonomy" id="2562237"/>
    <lineage>
        <taxon>Eukaryota</taxon>
        <taxon>Sar</taxon>
        <taxon>Alveolata</taxon>
        <taxon>Dinophyceae</taxon>
        <taxon>Suessiales</taxon>
        <taxon>Symbiodiniaceae</taxon>
        <taxon>Cladocopium</taxon>
    </lineage>
</organism>
<dbReference type="SUPFAM" id="SSF54427">
    <property type="entry name" value="NTF2-like"/>
    <property type="match status" value="1"/>
</dbReference>
<gene>
    <name evidence="1" type="ORF">C1SCF055_LOCUS10762</name>
</gene>
<sequence length="248" mass="28137">NCDMSMASRRNDRNVQISRTQHFSRRRPAVRLCLLASFALLLRPAFTGYVRQRCPSTMTASQAGEAGWWDQLVWNAAETLGNARASLVGSEPEMPMGEAPISRDELVERLRADYDRNYFLTGDVDVPLYTDDCEFADPFTSFRGRQRFVQNLKNLAGGFITNFKVKLLEFSASEEQDPLLVRSRLLVQLELALPWKPLLGWVWGVEHRCASAMVNGTNSWQCFLHKESWEVSASEGVAMLFRPGKGLR</sequence>
<dbReference type="EMBL" id="CAMXCT010000778">
    <property type="protein sequence ID" value="CAI3983117.1"/>
    <property type="molecule type" value="Genomic_DNA"/>
</dbReference>
<dbReference type="Pfam" id="PF10184">
    <property type="entry name" value="DUF2358"/>
    <property type="match status" value="1"/>
</dbReference>
<dbReference type="PANTHER" id="PTHR34123">
    <property type="entry name" value="OS04G0578200 PROTEIN"/>
    <property type="match status" value="1"/>
</dbReference>
<dbReference type="EMBL" id="CAMXCT020000778">
    <property type="protein sequence ID" value="CAL1136492.1"/>
    <property type="molecule type" value="Genomic_DNA"/>
</dbReference>
<feature type="non-terminal residue" evidence="1">
    <location>
        <position position="1"/>
    </location>
</feature>
<proteinExistence type="predicted"/>
<reference evidence="1" key="1">
    <citation type="submission" date="2022-10" db="EMBL/GenBank/DDBJ databases">
        <authorList>
            <person name="Chen Y."/>
            <person name="Dougan E. K."/>
            <person name="Chan C."/>
            <person name="Rhodes N."/>
            <person name="Thang M."/>
        </authorList>
    </citation>
    <scope>NUCLEOTIDE SEQUENCE</scope>
</reference>
<evidence type="ECO:0000313" key="2">
    <source>
        <dbReference type="EMBL" id="CAL1136492.1"/>
    </source>
</evidence>
<dbReference type="InterPro" id="IPR018790">
    <property type="entry name" value="DUF2358"/>
</dbReference>
<dbReference type="AlphaFoldDB" id="A0A9P1C0D7"/>
<protein>
    <submittedName>
        <fullName evidence="3">SnoaL-like domain-containing protein</fullName>
    </submittedName>
</protein>
<dbReference type="PANTHER" id="PTHR34123:SF1">
    <property type="entry name" value="OS04G0578200 PROTEIN"/>
    <property type="match status" value="1"/>
</dbReference>
<comment type="caution">
    <text evidence="1">The sequence shown here is derived from an EMBL/GenBank/DDBJ whole genome shotgun (WGS) entry which is preliminary data.</text>
</comment>
<dbReference type="EMBL" id="CAMXCT030000778">
    <property type="protein sequence ID" value="CAL4770429.1"/>
    <property type="molecule type" value="Genomic_DNA"/>
</dbReference>
<dbReference type="Proteomes" id="UP001152797">
    <property type="component" value="Unassembled WGS sequence"/>
</dbReference>
<evidence type="ECO:0000313" key="1">
    <source>
        <dbReference type="EMBL" id="CAI3983117.1"/>
    </source>
</evidence>
<dbReference type="InterPro" id="IPR032710">
    <property type="entry name" value="NTF2-like_dom_sf"/>
</dbReference>
<accession>A0A9P1C0D7</accession>
<evidence type="ECO:0000313" key="4">
    <source>
        <dbReference type="Proteomes" id="UP001152797"/>
    </source>
</evidence>
<evidence type="ECO:0000313" key="3">
    <source>
        <dbReference type="EMBL" id="CAL4770429.1"/>
    </source>
</evidence>
<keyword evidence="4" id="KW-1185">Reference proteome</keyword>
<reference evidence="2" key="2">
    <citation type="submission" date="2024-04" db="EMBL/GenBank/DDBJ databases">
        <authorList>
            <person name="Chen Y."/>
            <person name="Shah S."/>
            <person name="Dougan E. K."/>
            <person name="Thang M."/>
            <person name="Chan C."/>
        </authorList>
    </citation>
    <scope>NUCLEOTIDE SEQUENCE [LARGE SCALE GENOMIC DNA]</scope>
</reference>
<name>A0A9P1C0D7_9DINO</name>